<reference evidence="2" key="1">
    <citation type="submission" date="2016-06" db="EMBL/GenBank/DDBJ databases">
        <authorList>
            <person name="Varghese N."/>
            <person name="Submissions Spin"/>
        </authorList>
    </citation>
    <scope>NUCLEOTIDE SEQUENCE [LARGE SCALE GENOMIC DNA]</scope>
    <source>
        <strain evidence="2">DSM 44814</strain>
    </source>
</reference>
<dbReference type="OrthoDB" id="3688882at2"/>
<protein>
    <recommendedName>
        <fullName evidence="3">Excreted virulence factor EspC, type VII ESX diderm</fullName>
    </recommendedName>
</protein>
<gene>
    <name evidence="1" type="ORF">GA0070604_2274</name>
</gene>
<proteinExistence type="predicted"/>
<dbReference type="AlphaFoldDB" id="A0A1C6UAX4"/>
<dbReference type="RefSeq" id="WP_091117918.1">
    <property type="nucleotide sequence ID" value="NZ_FMHY01000002.1"/>
</dbReference>
<accession>A0A1C6UAX4</accession>
<evidence type="ECO:0000313" key="2">
    <source>
        <dbReference type="Proteomes" id="UP000199696"/>
    </source>
</evidence>
<evidence type="ECO:0000313" key="1">
    <source>
        <dbReference type="EMBL" id="SCL51061.1"/>
    </source>
</evidence>
<dbReference type="EMBL" id="FMHY01000002">
    <property type="protein sequence ID" value="SCL51061.1"/>
    <property type="molecule type" value="Genomic_DNA"/>
</dbReference>
<organism evidence="1 2">
    <name type="scientific">Micromonospora eburnea</name>
    <dbReference type="NCBI Taxonomy" id="227316"/>
    <lineage>
        <taxon>Bacteria</taxon>
        <taxon>Bacillati</taxon>
        <taxon>Actinomycetota</taxon>
        <taxon>Actinomycetes</taxon>
        <taxon>Micromonosporales</taxon>
        <taxon>Micromonosporaceae</taxon>
        <taxon>Micromonospora</taxon>
    </lineage>
</organism>
<evidence type="ECO:0008006" key="3">
    <source>
        <dbReference type="Google" id="ProtNLM"/>
    </source>
</evidence>
<keyword evidence="2" id="KW-1185">Reference proteome</keyword>
<dbReference type="STRING" id="227316.GA0070604_2274"/>
<sequence length="108" mass="11658">MSGAAGWTADPEQIRAHAAAIEALRSRFEAVRGASTHIAQDDQAYGLLCGWISAILEDRHVRQDELVAYVDENLRLVADGLRRTADNYGGVDSDVAGSMSTISRRLSA</sequence>
<name>A0A1C6UAX4_9ACTN</name>
<dbReference type="Proteomes" id="UP000199696">
    <property type="component" value="Unassembled WGS sequence"/>
</dbReference>